<dbReference type="GO" id="GO:0003887">
    <property type="term" value="F:DNA-directed DNA polymerase activity"/>
    <property type="evidence" value="ECO:0007669"/>
    <property type="project" value="UniProtKB-KW"/>
</dbReference>
<feature type="non-terminal residue" evidence="11">
    <location>
        <position position="1"/>
    </location>
</feature>
<gene>
    <name evidence="11" type="ORF">U9M48_034125</name>
</gene>
<dbReference type="GO" id="GO:0016787">
    <property type="term" value="F:hydrolase activity"/>
    <property type="evidence" value="ECO:0007669"/>
    <property type="project" value="UniProtKB-KW"/>
</dbReference>
<keyword evidence="3" id="KW-0255">Endonuclease</keyword>
<evidence type="ECO:0000256" key="1">
    <source>
        <dbReference type="ARBA" id="ARBA00022722"/>
    </source>
</evidence>
<keyword evidence="7" id="KW-0695">RNA-directed DNA polymerase</keyword>
<evidence type="ECO:0000256" key="9">
    <source>
        <dbReference type="ARBA" id="ARBA00023172"/>
    </source>
</evidence>
<feature type="non-terminal residue" evidence="11">
    <location>
        <position position="128"/>
    </location>
</feature>
<keyword evidence="2" id="KW-0479">Metal-binding</keyword>
<keyword evidence="8" id="KW-0808">Transferase</keyword>
<sequence>KREHCRHHTISHTPQQNGVAERMNRTIVSKARCMLSNAGMVGQFWAEANTACHLINRSPSNAIDKKTPMENLEAKCIFLGYGSGVKGYKLWNPETKKSMLSRRVVFNESEMYYANRATNTHDDVPRKS</sequence>
<keyword evidence="1" id="KW-0540">Nuclease</keyword>
<dbReference type="GO" id="GO:0003964">
    <property type="term" value="F:RNA-directed DNA polymerase activity"/>
    <property type="evidence" value="ECO:0007669"/>
    <property type="project" value="UniProtKB-KW"/>
</dbReference>
<protein>
    <recommendedName>
        <fullName evidence="10">Retroviral polymerase SH3-like domain-containing protein</fullName>
    </recommendedName>
</protein>
<evidence type="ECO:0000256" key="7">
    <source>
        <dbReference type="ARBA" id="ARBA00022918"/>
    </source>
</evidence>
<dbReference type="EMBL" id="CP144751">
    <property type="protein sequence ID" value="WVZ87496.1"/>
    <property type="molecule type" value="Genomic_DNA"/>
</dbReference>
<keyword evidence="8" id="KW-0548">Nucleotidyltransferase</keyword>
<dbReference type="GO" id="GO:0015074">
    <property type="term" value="P:DNA integration"/>
    <property type="evidence" value="ECO:0007669"/>
    <property type="project" value="UniProtKB-KW"/>
</dbReference>
<dbReference type="Pfam" id="PF25597">
    <property type="entry name" value="SH3_retrovirus"/>
    <property type="match status" value="1"/>
</dbReference>
<keyword evidence="9" id="KW-0233">DNA recombination</keyword>
<name>A0AAQ3U931_PASNO</name>
<dbReference type="GO" id="GO:0006310">
    <property type="term" value="P:DNA recombination"/>
    <property type="evidence" value="ECO:0007669"/>
    <property type="project" value="UniProtKB-KW"/>
</dbReference>
<dbReference type="Proteomes" id="UP001341281">
    <property type="component" value="Chromosome 07"/>
</dbReference>
<evidence type="ECO:0000256" key="6">
    <source>
        <dbReference type="ARBA" id="ARBA00022908"/>
    </source>
</evidence>
<dbReference type="InterPro" id="IPR057670">
    <property type="entry name" value="SH3_retrovirus"/>
</dbReference>
<dbReference type="PANTHER" id="PTHR42648:SF11">
    <property type="entry name" value="TRANSPOSON TY4-P GAG-POL POLYPROTEIN"/>
    <property type="match status" value="1"/>
</dbReference>
<dbReference type="GO" id="GO:0046872">
    <property type="term" value="F:metal ion binding"/>
    <property type="evidence" value="ECO:0007669"/>
    <property type="project" value="UniProtKB-KW"/>
</dbReference>
<keyword evidence="6" id="KW-0229">DNA integration</keyword>
<keyword evidence="5" id="KW-0460">Magnesium</keyword>
<accession>A0AAQ3U931</accession>
<evidence type="ECO:0000256" key="4">
    <source>
        <dbReference type="ARBA" id="ARBA00022801"/>
    </source>
</evidence>
<evidence type="ECO:0000256" key="3">
    <source>
        <dbReference type="ARBA" id="ARBA00022759"/>
    </source>
</evidence>
<evidence type="ECO:0000256" key="2">
    <source>
        <dbReference type="ARBA" id="ARBA00022723"/>
    </source>
</evidence>
<organism evidence="11 12">
    <name type="scientific">Paspalum notatum var. saurae</name>
    <dbReference type="NCBI Taxonomy" id="547442"/>
    <lineage>
        <taxon>Eukaryota</taxon>
        <taxon>Viridiplantae</taxon>
        <taxon>Streptophyta</taxon>
        <taxon>Embryophyta</taxon>
        <taxon>Tracheophyta</taxon>
        <taxon>Spermatophyta</taxon>
        <taxon>Magnoliopsida</taxon>
        <taxon>Liliopsida</taxon>
        <taxon>Poales</taxon>
        <taxon>Poaceae</taxon>
        <taxon>PACMAD clade</taxon>
        <taxon>Panicoideae</taxon>
        <taxon>Andropogonodae</taxon>
        <taxon>Paspaleae</taxon>
        <taxon>Paspalinae</taxon>
        <taxon>Paspalum</taxon>
    </lineage>
</organism>
<dbReference type="InterPro" id="IPR012337">
    <property type="entry name" value="RNaseH-like_sf"/>
</dbReference>
<keyword evidence="4" id="KW-0378">Hydrolase</keyword>
<dbReference type="SUPFAM" id="SSF53098">
    <property type="entry name" value="Ribonuclease H-like"/>
    <property type="match status" value="1"/>
</dbReference>
<feature type="domain" description="Retroviral polymerase SH3-like" evidence="10">
    <location>
        <begin position="74"/>
        <end position="116"/>
    </location>
</feature>
<reference evidence="11 12" key="1">
    <citation type="submission" date="2024-02" db="EMBL/GenBank/DDBJ databases">
        <title>High-quality chromosome-scale genome assembly of Pensacola bahiagrass (Paspalum notatum Flugge var. saurae).</title>
        <authorList>
            <person name="Vega J.M."/>
            <person name="Podio M."/>
            <person name="Orjuela J."/>
            <person name="Siena L.A."/>
            <person name="Pessino S.C."/>
            <person name="Combes M.C."/>
            <person name="Mariac C."/>
            <person name="Albertini E."/>
            <person name="Pupilli F."/>
            <person name="Ortiz J.P.A."/>
            <person name="Leblanc O."/>
        </authorList>
    </citation>
    <scope>NUCLEOTIDE SEQUENCE [LARGE SCALE GENOMIC DNA]</scope>
    <source>
        <strain evidence="11">R1</strain>
        <tissue evidence="11">Leaf</tissue>
    </source>
</reference>
<dbReference type="GO" id="GO:0004519">
    <property type="term" value="F:endonuclease activity"/>
    <property type="evidence" value="ECO:0007669"/>
    <property type="project" value="UniProtKB-KW"/>
</dbReference>
<evidence type="ECO:0000313" key="11">
    <source>
        <dbReference type="EMBL" id="WVZ87496.1"/>
    </source>
</evidence>
<evidence type="ECO:0000256" key="8">
    <source>
        <dbReference type="ARBA" id="ARBA00022932"/>
    </source>
</evidence>
<evidence type="ECO:0000313" key="12">
    <source>
        <dbReference type="Proteomes" id="UP001341281"/>
    </source>
</evidence>
<keyword evidence="8" id="KW-0239">DNA-directed DNA polymerase</keyword>
<dbReference type="InterPro" id="IPR039537">
    <property type="entry name" value="Retrotran_Ty1/copia-like"/>
</dbReference>
<proteinExistence type="predicted"/>
<keyword evidence="12" id="KW-1185">Reference proteome</keyword>
<evidence type="ECO:0000256" key="5">
    <source>
        <dbReference type="ARBA" id="ARBA00022842"/>
    </source>
</evidence>
<dbReference type="AlphaFoldDB" id="A0AAQ3U931"/>
<dbReference type="PANTHER" id="PTHR42648">
    <property type="entry name" value="TRANSPOSASE, PUTATIVE-RELATED"/>
    <property type="match status" value="1"/>
</dbReference>
<dbReference type="InterPro" id="IPR036397">
    <property type="entry name" value="RNaseH_sf"/>
</dbReference>
<dbReference type="GO" id="GO:0003676">
    <property type="term" value="F:nucleic acid binding"/>
    <property type="evidence" value="ECO:0007669"/>
    <property type="project" value="InterPro"/>
</dbReference>
<evidence type="ECO:0000259" key="10">
    <source>
        <dbReference type="Pfam" id="PF25597"/>
    </source>
</evidence>
<dbReference type="Gene3D" id="3.30.420.10">
    <property type="entry name" value="Ribonuclease H-like superfamily/Ribonuclease H"/>
    <property type="match status" value="1"/>
</dbReference>